<dbReference type="EMBL" id="JBGBPQ010000010">
    <property type="protein sequence ID" value="KAL1518570.1"/>
    <property type="molecule type" value="Genomic_DNA"/>
</dbReference>
<evidence type="ECO:0000313" key="3">
    <source>
        <dbReference type="EMBL" id="KAL1518570.1"/>
    </source>
</evidence>
<dbReference type="SUPFAM" id="SSF90257">
    <property type="entry name" value="Myosin rod fragments"/>
    <property type="match status" value="1"/>
</dbReference>
<sequence length="393" mass="42152">MFLPPNPSIDRRDLYMETHGVNAKISQAINVAFEEKASDPISRVVELLSAKKRESLEATVKEQASRISGLEKLNRKLDKENRHLGSELSRVEEQNQDLQKDNHQLTLRVNALQARIAKLEAENNAMYRETMDLSSELEDQTRQVERLKDAWVSKAASFGERRIAHTVFSAWAQLVRKASTLTPSPPSSAPPKAESRPQRCRVLPTTARTGTLVPSRNAAPAMAPMPALPPTALCSTPSGFVDIEAGAAPNAYSRDNSCDELLRSSSNISPRLSVEAGPPKHSPSPASRRHASLEAWSTTASCNTSGSSISPARDSATLTRASTTAAACTTHAAPPAGQPSPSVAHATAAWTSVPDLAAAASPIELPSAPRHQLGAGARLNAMGYQPYKPGGRR</sequence>
<dbReference type="Proteomes" id="UP001515480">
    <property type="component" value="Unassembled WGS sequence"/>
</dbReference>
<accession>A0AB34JAA7</accession>
<dbReference type="Gene3D" id="1.10.287.1490">
    <property type="match status" value="1"/>
</dbReference>
<evidence type="ECO:0000313" key="4">
    <source>
        <dbReference type="Proteomes" id="UP001515480"/>
    </source>
</evidence>
<organism evidence="3 4">
    <name type="scientific">Prymnesium parvum</name>
    <name type="common">Toxic golden alga</name>
    <dbReference type="NCBI Taxonomy" id="97485"/>
    <lineage>
        <taxon>Eukaryota</taxon>
        <taxon>Haptista</taxon>
        <taxon>Haptophyta</taxon>
        <taxon>Prymnesiophyceae</taxon>
        <taxon>Prymnesiales</taxon>
        <taxon>Prymnesiaceae</taxon>
        <taxon>Prymnesium</taxon>
    </lineage>
</organism>
<evidence type="ECO:0000256" key="2">
    <source>
        <dbReference type="SAM" id="MobiDB-lite"/>
    </source>
</evidence>
<evidence type="ECO:0000256" key="1">
    <source>
        <dbReference type="SAM" id="Coils"/>
    </source>
</evidence>
<feature type="compositionally biased region" description="Low complexity" evidence="2">
    <location>
        <begin position="312"/>
        <end position="321"/>
    </location>
</feature>
<dbReference type="AlphaFoldDB" id="A0AB34JAA7"/>
<protein>
    <recommendedName>
        <fullName evidence="5">Autophagy-related protein 16 domain-containing protein</fullName>
    </recommendedName>
</protein>
<name>A0AB34JAA7_PRYPA</name>
<feature type="region of interest" description="Disordered" evidence="2">
    <location>
        <begin position="269"/>
        <end position="321"/>
    </location>
</feature>
<proteinExistence type="predicted"/>
<keyword evidence="4" id="KW-1185">Reference proteome</keyword>
<evidence type="ECO:0008006" key="5">
    <source>
        <dbReference type="Google" id="ProtNLM"/>
    </source>
</evidence>
<reference evidence="3 4" key="1">
    <citation type="journal article" date="2024" name="Science">
        <title>Giant polyketide synthase enzymes in the biosynthesis of giant marine polyether toxins.</title>
        <authorList>
            <person name="Fallon T.R."/>
            <person name="Shende V.V."/>
            <person name="Wierzbicki I.H."/>
            <person name="Pendleton A.L."/>
            <person name="Watervoot N.F."/>
            <person name="Auber R.P."/>
            <person name="Gonzalez D.J."/>
            <person name="Wisecaver J.H."/>
            <person name="Moore B.S."/>
        </authorList>
    </citation>
    <scope>NUCLEOTIDE SEQUENCE [LARGE SCALE GENOMIC DNA]</scope>
    <source>
        <strain evidence="3 4">12B1</strain>
    </source>
</reference>
<keyword evidence="1" id="KW-0175">Coiled coil</keyword>
<feature type="compositionally biased region" description="Polar residues" evidence="2">
    <location>
        <begin position="295"/>
        <end position="310"/>
    </location>
</feature>
<gene>
    <name evidence="3" type="ORF">AB1Y20_002858</name>
</gene>
<comment type="caution">
    <text evidence="3">The sequence shown here is derived from an EMBL/GenBank/DDBJ whole genome shotgun (WGS) entry which is preliminary data.</text>
</comment>
<feature type="region of interest" description="Disordered" evidence="2">
    <location>
        <begin position="179"/>
        <end position="199"/>
    </location>
</feature>
<feature type="region of interest" description="Disordered" evidence="2">
    <location>
        <begin position="367"/>
        <end position="393"/>
    </location>
</feature>
<feature type="coiled-coil region" evidence="1">
    <location>
        <begin position="53"/>
        <end position="150"/>
    </location>
</feature>